<keyword evidence="6" id="KW-1185">Reference proteome</keyword>
<feature type="compositionally biased region" description="Acidic residues" evidence="3">
    <location>
        <begin position="237"/>
        <end position="250"/>
    </location>
</feature>
<sequence length="256" mass="27255">MLPVHSIFRVITMAFLSKIGSILRQTANKQIRSEVTPLKLSIHQAIRCMSSMASSKLFIGGISYQTDDQSLREAFQKYGEVVEARIIMDRESGRSRGFGFITFTSSEEASSAIQALDGQELHGRRVRVNYATDRPRPSYNNYGDGQSSYGGGNNYGNYGTGGGDSYGRGNPGYGQGSYNSPGNYPSANAYDAPGGGFGNSNTFGAGTADNFGVGGDNSFGTASAPFGENKTGFGLDDPLEGNDRDDDDAGDFAKRA</sequence>
<evidence type="ECO:0000313" key="6">
    <source>
        <dbReference type="Proteomes" id="UP000290289"/>
    </source>
</evidence>
<dbReference type="Gene3D" id="3.30.70.330">
    <property type="match status" value="1"/>
</dbReference>
<dbReference type="Pfam" id="PF00076">
    <property type="entry name" value="RRM_1"/>
    <property type="match status" value="1"/>
</dbReference>
<proteinExistence type="predicted"/>
<feature type="region of interest" description="Disordered" evidence="3">
    <location>
        <begin position="214"/>
        <end position="256"/>
    </location>
</feature>
<accession>A0A498JRH1</accession>
<dbReference type="GO" id="GO:0003723">
    <property type="term" value="F:RNA binding"/>
    <property type="evidence" value="ECO:0007669"/>
    <property type="project" value="UniProtKB-UniRule"/>
</dbReference>
<dbReference type="AlphaFoldDB" id="A0A498JRH1"/>
<dbReference type="PROSITE" id="PS50102">
    <property type="entry name" value="RRM"/>
    <property type="match status" value="1"/>
</dbReference>
<dbReference type="FunFam" id="3.30.70.330:FF:000631">
    <property type="entry name" value="Glycine-rich RNA-binding protein 3, mitochondrial"/>
    <property type="match status" value="1"/>
</dbReference>
<comment type="caution">
    <text evidence="5">The sequence shown here is derived from an EMBL/GenBank/DDBJ whole genome shotgun (WGS) entry which is preliminary data.</text>
</comment>
<dbReference type="InterPro" id="IPR000504">
    <property type="entry name" value="RRM_dom"/>
</dbReference>
<feature type="domain" description="RRM" evidence="4">
    <location>
        <begin position="55"/>
        <end position="133"/>
    </location>
</feature>
<evidence type="ECO:0000256" key="1">
    <source>
        <dbReference type="ARBA" id="ARBA00022884"/>
    </source>
</evidence>
<dbReference type="STRING" id="3750.A0A498JRH1"/>
<dbReference type="InterPro" id="IPR048289">
    <property type="entry name" value="RRM2_NsCP33-like"/>
</dbReference>
<dbReference type="SUPFAM" id="SSF54928">
    <property type="entry name" value="RNA-binding domain, RBD"/>
    <property type="match status" value="1"/>
</dbReference>
<reference evidence="5 6" key="1">
    <citation type="submission" date="2018-10" db="EMBL/GenBank/DDBJ databases">
        <title>A high-quality apple genome assembly.</title>
        <authorList>
            <person name="Hu J."/>
        </authorList>
    </citation>
    <scope>NUCLEOTIDE SEQUENCE [LARGE SCALE GENOMIC DNA]</scope>
    <source>
        <strain evidence="6">cv. HFTH1</strain>
        <tissue evidence="5">Young leaf</tissue>
    </source>
</reference>
<dbReference type="EMBL" id="RDQH01000332">
    <property type="protein sequence ID" value="RXH96444.1"/>
    <property type="molecule type" value="Genomic_DNA"/>
</dbReference>
<evidence type="ECO:0000259" key="4">
    <source>
        <dbReference type="PROSITE" id="PS50102"/>
    </source>
</evidence>
<evidence type="ECO:0000256" key="3">
    <source>
        <dbReference type="SAM" id="MobiDB-lite"/>
    </source>
</evidence>
<organism evidence="5 6">
    <name type="scientific">Malus domestica</name>
    <name type="common">Apple</name>
    <name type="synonym">Pyrus malus</name>
    <dbReference type="NCBI Taxonomy" id="3750"/>
    <lineage>
        <taxon>Eukaryota</taxon>
        <taxon>Viridiplantae</taxon>
        <taxon>Streptophyta</taxon>
        <taxon>Embryophyta</taxon>
        <taxon>Tracheophyta</taxon>
        <taxon>Spermatophyta</taxon>
        <taxon>Magnoliopsida</taxon>
        <taxon>eudicotyledons</taxon>
        <taxon>Gunneridae</taxon>
        <taxon>Pentapetalae</taxon>
        <taxon>rosids</taxon>
        <taxon>fabids</taxon>
        <taxon>Rosales</taxon>
        <taxon>Rosaceae</taxon>
        <taxon>Amygdaloideae</taxon>
        <taxon>Maleae</taxon>
        <taxon>Malus</taxon>
    </lineage>
</organism>
<dbReference type="Proteomes" id="UP000290289">
    <property type="component" value="Chromosome 6"/>
</dbReference>
<gene>
    <name evidence="5" type="ORF">DVH24_008948</name>
</gene>
<keyword evidence="1 2" id="KW-0694">RNA-binding</keyword>
<dbReference type="InterPro" id="IPR052462">
    <property type="entry name" value="SLIRP/GR-RBP-like"/>
</dbReference>
<evidence type="ECO:0000313" key="5">
    <source>
        <dbReference type="EMBL" id="RXH96444.1"/>
    </source>
</evidence>
<dbReference type="InterPro" id="IPR035979">
    <property type="entry name" value="RBD_domain_sf"/>
</dbReference>
<protein>
    <recommendedName>
        <fullName evidence="4">RRM domain-containing protein</fullName>
    </recommendedName>
</protein>
<dbReference type="PANTHER" id="PTHR48027">
    <property type="entry name" value="HETEROGENEOUS NUCLEAR RIBONUCLEOPROTEIN 87F-RELATED"/>
    <property type="match status" value="1"/>
</dbReference>
<dbReference type="SMART" id="SM00360">
    <property type="entry name" value="RRM"/>
    <property type="match status" value="1"/>
</dbReference>
<dbReference type="CDD" id="cd21608">
    <property type="entry name" value="RRM2_NsCP33_like"/>
    <property type="match status" value="1"/>
</dbReference>
<dbReference type="InterPro" id="IPR012677">
    <property type="entry name" value="Nucleotide-bd_a/b_plait_sf"/>
</dbReference>
<name>A0A498JRH1_MALDO</name>
<evidence type="ECO:0000256" key="2">
    <source>
        <dbReference type="PROSITE-ProRule" id="PRU00176"/>
    </source>
</evidence>